<reference evidence="2 3" key="1">
    <citation type="journal article" date="2012" name="Genome Biol.">
        <title>Sequencing three crocodilian genomes to illuminate the evolution of archosaurs and amniotes.</title>
        <authorList>
            <person name="St John J.A."/>
            <person name="Braun E.L."/>
            <person name="Isberg S.R."/>
            <person name="Miles L.G."/>
            <person name="Chong A.Y."/>
            <person name="Gongora J."/>
            <person name="Dalzell P."/>
            <person name="Moran C."/>
            <person name="Bed'hom B."/>
            <person name="Abzhanov A."/>
            <person name="Burgess S.C."/>
            <person name="Cooksey A.M."/>
            <person name="Castoe T.A."/>
            <person name="Crawford N.G."/>
            <person name="Densmore L.D."/>
            <person name="Drew J.C."/>
            <person name="Edwards S.V."/>
            <person name="Faircloth B.C."/>
            <person name="Fujita M.K."/>
            <person name="Greenwold M.J."/>
            <person name="Hoffmann F.G."/>
            <person name="Howard J.M."/>
            <person name="Iguchi T."/>
            <person name="Janes D.E."/>
            <person name="Khan S.Y."/>
            <person name="Kohno S."/>
            <person name="de Koning A.J."/>
            <person name="Lance S.L."/>
            <person name="McCarthy F.M."/>
            <person name="McCormack J.E."/>
            <person name="Merchant M.E."/>
            <person name="Peterson D.G."/>
            <person name="Pollock D.D."/>
            <person name="Pourmand N."/>
            <person name="Raney B.J."/>
            <person name="Roessler K.A."/>
            <person name="Sanford J.R."/>
            <person name="Sawyer R.H."/>
            <person name="Schmidt C.J."/>
            <person name="Triplett E.W."/>
            <person name="Tuberville T.D."/>
            <person name="Venegas-Anaya M."/>
            <person name="Howard J.T."/>
            <person name="Jarvis E.D."/>
            <person name="Guillette L.J.Jr."/>
            <person name="Glenn T.C."/>
            <person name="Green R.E."/>
            <person name="Ray D.A."/>
        </authorList>
    </citation>
    <scope>NUCLEOTIDE SEQUENCE [LARGE SCALE GENOMIC DNA]</scope>
    <source>
        <strain evidence="2">KSC_2009_1</strain>
    </source>
</reference>
<sequence>MVDQLEAARQLAQENQADAQERQKQEYDKKAHVCDFQLENLRAWQAEDVTQLEVWHMEDLAQQDTQWVDDLACKETQDWADQEFRARLPALEKVHIEVLEWQVVLMARAVEMTEDH</sequence>
<dbReference type="Proteomes" id="UP000050525">
    <property type="component" value="Unassembled WGS sequence"/>
</dbReference>
<feature type="coiled-coil region" evidence="1">
    <location>
        <begin position="2"/>
        <end position="30"/>
    </location>
</feature>
<dbReference type="AlphaFoldDB" id="A0A151MBC6"/>
<evidence type="ECO:0000313" key="3">
    <source>
        <dbReference type="Proteomes" id="UP000050525"/>
    </source>
</evidence>
<accession>A0A151MBC6</accession>
<evidence type="ECO:0000313" key="2">
    <source>
        <dbReference type="EMBL" id="KYO21828.1"/>
    </source>
</evidence>
<evidence type="ECO:0000256" key="1">
    <source>
        <dbReference type="SAM" id="Coils"/>
    </source>
</evidence>
<dbReference type="EMBL" id="AKHW03006283">
    <property type="protein sequence ID" value="KYO21828.1"/>
    <property type="molecule type" value="Genomic_DNA"/>
</dbReference>
<keyword evidence="3" id="KW-1185">Reference proteome</keyword>
<gene>
    <name evidence="2" type="ORF">Y1Q_0000514</name>
</gene>
<protein>
    <submittedName>
        <fullName evidence="2">Uncharacterized protein</fullName>
    </submittedName>
</protein>
<organism evidence="2 3">
    <name type="scientific">Alligator mississippiensis</name>
    <name type="common">American alligator</name>
    <dbReference type="NCBI Taxonomy" id="8496"/>
    <lineage>
        <taxon>Eukaryota</taxon>
        <taxon>Metazoa</taxon>
        <taxon>Chordata</taxon>
        <taxon>Craniata</taxon>
        <taxon>Vertebrata</taxon>
        <taxon>Euteleostomi</taxon>
        <taxon>Archelosauria</taxon>
        <taxon>Archosauria</taxon>
        <taxon>Crocodylia</taxon>
        <taxon>Alligatoridae</taxon>
        <taxon>Alligatorinae</taxon>
        <taxon>Alligator</taxon>
    </lineage>
</organism>
<name>A0A151MBC6_ALLMI</name>
<comment type="caution">
    <text evidence="2">The sequence shown here is derived from an EMBL/GenBank/DDBJ whole genome shotgun (WGS) entry which is preliminary data.</text>
</comment>
<keyword evidence="1" id="KW-0175">Coiled coil</keyword>
<proteinExistence type="predicted"/>